<evidence type="ECO:0000259" key="1">
    <source>
        <dbReference type="Pfam" id="PF25837"/>
    </source>
</evidence>
<feature type="domain" description="D-apionate lactonase TIM barrel" evidence="2">
    <location>
        <begin position="317"/>
        <end position="503"/>
    </location>
</feature>
<keyword evidence="4" id="KW-1185">Reference proteome</keyword>
<reference evidence="4" key="1">
    <citation type="submission" date="2016-10" db="EMBL/GenBank/DDBJ databases">
        <authorList>
            <person name="Varghese N."/>
            <person name="Submissions S."/>
        </authorList>
    </citation>
    <scope>NUCLEOTIDE SEQUENCE [LARGE SCALE GENOMIC DNA]</scope>
    <source>
        <strain evidence="4">CGMCC 4.3147</strain>
    </source>
</reference>
<dbReference type="EMBL" id="FNGF01000002">
    <property type="protein sequence ID" value="SDK88476.1"/>
    <property type="molecule type" value="Genomic_DNA"/>
</dbReference>
<dbReference type="Pfam" id="PF25838">
    <property type="entry name" value="Apionate_lact_M"/>
    <property type="match status" value="1"/>
</dbReference>
<dbReference type="RefSeq" id="WP_091046444.1">
    <property type="nucleotide sequence ID" value="NZ_FNGF01000002.1"/>
</dbReference>
<dbReference type="OrthoDB" id="931854at2"/>
<dbReference type="InterPro" id="IPR058787">
    <property type="entry name" value="ApnL_M"/>
</dbReference>
<feature type="domain" description="D-apionate lactonase N-terminal" evidence="1">
    <location>
        <begin position="5"/>
        <end position="211"/>
    </location>
</feature>
<name>A0A1G9FJB6_9ACTN</name>
<evidence type="ECO:0000313" key="3">
    <source>
        <dbReference type="EMBL" id="SDK88476.1"/>
    </source>
</evidence>
<accession>A0A1G9FJB6</accession>
<proteinExistence type="predicted"/>
<dbReference type="Proteomes" id="UP000198662">
    <property type="component" value="Unassembled WGS sequence"/>
</dbReference>
<dbReference type="InterPro" id="IPR058788">
    <property type="entry name" value="ApnL_N"/>
</dbReference>
<organism evidence="3 4">
    <name type="scientific">Glycomyces sambucus</name>
    <dbReference type="NCBI Taxonomy" id="380244"/>
    <lineage>
        <taxon>Bacteria</taxon>
        <taxon>Bacillati</taxon>
        <taxon>Actinomycetota</taxon>
        <taxon>Actinomycetes</taxon>
        <taxon>Glycomycetales</taxon>
        <taxon>Glycomycetaceae</taxon>
        <taxon>Glycomyces</taxon>
    </lineage>
</organism>
<sequence length="565" mass="59003">MRTWQTESAPWRHGPWSIERRGGELADIGYDDRRVLRAVGLTGRDRDGNHLTWQTEVLDDTDRLRLSVRCDGAPLAGTLTAAPEGDALAITLDLAPDPEAEAPCTTEGTGLTALHPARLAGTALRVRRPDGTTADTGFPAGIVTDRITDIAALAWEHDGLAVDLSCTGAAFAMEDRRQWTGAAFATGPRSEPHDLAPGDRLRQTLTLTATARGPAAATGAEPRIVLVPGGLFPEIALGAATAPSSEADPAPGLPLLGGTVLVELDLRTPNWPAALERAASAGLPLDVRVTVPWSGSDLTILTDFLAPHAIARIAAFDPDTRTANPAVFAALRAALDQAGLRPPLVAGTRGDLADLLRHPDAVPDDAEAVAFSVAPLTCDAGTEHLLESVPVQRLAARQAVAAAGGRLVLIGPVTLRPRAAAGAPLMSTRADLADGYGAEFTGAADPRQADDPLTAWTIAAAAALAVPGVGGLAWYEEWGPRGVRSAAGDAYPVAAVLETLDEMSAGELLWAETPDELIWALGSRTGSRVRIAVANLDRRPRAFAIAFGEEELKLFLGPLGWAVID</sequence>
<evidence type="ECO:0000259" key="2">
    <source>
        <dbReference type="Pfam" id="PF25838"/>
    </source>
</evidence>
<protein>
    <submittedName>
        <fullName evidence="3">Uncharacterized protein</fullName>
    </submittedName>
</protein>
<gene>
    <name evidence="3" type="ORF">SAMN05216298_1833</name>
</gene>
<dbReference type="STRING" id="380244.SAMN05216298_1833"/>
<dbReference type="AlphaFoldDB" id="A0A1G9FJB6"/>
<dbReference type="Pfam" id="PF25837">
    <property type="entry name" value="Apionate_lact_N"/>
    <property type="match status" value="1"/>
</dbReference>
<evidence type="ECO:0000313" key="4">
    <source>
        <dbReference type="Proteomes" id="UP000198662"/>
    </source>
</evidence>